<evidence type="ECO:0000313" key="3">
    <source>
        <dbReference type="Proteomes" id="UP000198531"/>
    </source>
</evidence>
<dbReference type="Gene3D" id="3.40.50.10900">
    <property type="entry name" value="PAC-like subunit"/>
    <property type="match status" value="1"/>
</dbReference>
<name>A0A1I6IWD1_9EURY</name>
<dbReference type="Pfam" id="PF09754">
    <property type="entry name" value="PAC2"/>
    <property type="match status" value="1"/>
</dbReference>
<dbReference type="PANTHER" id="PTHR35610:SF8">
    <property type="entry name" value="3-ISOPROPYLMALATE DEHYDRATASE"/>
    <property type="match status" value="1"/>
</dbReference>
<dbReference type="OrthoDB" id="35908at2157"/>
<dbReference type="RefSeq" id="WP_089810575.1">
    <property type="nucleotide sequence ID" value="NZ_FOYT01000005.1"/>
</dbReference>
<dbReference type="InterPro" id="IPR038389">
    <property type="entry name" value="PSMG2_sf"/>
</dbReference>
<sequence length="246" mass="26553">MAKIDVLDDSVSLTEPTMVEGLPGVGLVGKIAADHLVEAFDMVHYANVYCQGVPKVAVYHEDDPSLSTPVRIYADEEHDMLVLQADVPIAPGAATELATCLSDWFDEMRVTPLFLSGLPTEKTDEVPALHAVAAGAGADRLADVGLDAPDEMGLISGPTGALLHHAIENERTAIGLVVESDPRFPDPEASRVVIKQGIEPLTGVEVPVENLVERAEEIRNAKEQLARRMQQADEESTQAQPLRMYQ</sequence>
<protein>
    <recommendedName>
        <fullName evidence="4">PAC2 family protein</fullName>
    </recommendedName>
</protein>
<dbReference type="SUPFAM" id="SSF159659">
    <property type="entry name" value="Cgl1923-like"/>
    <property type="match status" value="1"/>
</dbReference>
<organism evidence="2 3">
    <name type="scientific">Halogeometricum rufum</name>
    <dbReference type="NCBI Taxonomy" id="553469"/>
    <lineage>
        <taxon>Archaea</taxon>
        <taxon>Methanobacteriati</taxon>
        <taxon>Methanobacteriota</taxon>
        <taxon>Stenosarchaea group</taxon>
        <taxon>Halobacteria</taxon>
        <taxon>Halobacteriales</taxon>
        <taxon>Haloferacaceae</taxon>
        <taxon>Halogeometricum</taxon>
    </lineage>
</organism>
<dbReference type="InterPro" id="IPR019151">
    <property type="entry name" value="Proteasome_assmbl_chaperone_2"/>
</dbReference>
<evidence type="ECO:0000256" key="1">
    <source>
        <dbReference type="SAM" id="MobiDB-lite"/>
    </source>
</evidence>
<reference evidence="3" key="1">
    <citation type="submission" date="2016-10" db="EMBL/GenBank/DDBJ databases">
        <authorList>
            <person name="Varghese N."/>
            <person name="Submissions S."/>
        </authorList>
    </citation>
    <scope>NUCLEOTIDE SEQUENCE [LARGE SCALE GENOMIC DNA]</scope>
    <source>
        <strain evidence="3">CGMCC 1.7736</strain>
    </source>
</reference>
<feature type="region of interest" description="Disordered" evidence="1">
    <location>
        <begin position="224"/>
        <end position="246"/>
    </location>
</feature>
<dbReference type="PANTHER" id="PTHR35610">
    <property type="entry name" value="3-ISOPROPYLMALATE DEHYDRATASE-RELATED"/>
    <property type="match status" value="1"/>
</dbReference>
<gene>
    <name evidence="2" type="ORF">SAMN04487947_3786</name>
</gene>
<proteinExistence type="predicted"/>
<keyword evidence="3" id="KW-1185">Reference proteome</keyword>
<evidence type="ECO:0000313" key="2">
    <source>
        <dbReference type="EMBL" id="SFR71056.1"/>
    </source>
</evidence>
<evidence type="ECO:0008006" key="4">
    <source>
        <dbReference type="Google" id="ProtNLM"/>
    </source>
</evidence>
<dbReference type="Proteomes" id="UP000198531">
    <property type="component" value="Unassembled WGS sequence"/>
</dbReference>
<dbReference type="EMBL" id="FOYT01000005">
    <property type="protein sequence ID" value="SFR71056.1"/>
    <property type="molecule type" value="Genomic_DNA"/>
</dbReference>
<accession>A0A1I6IWD1</accession>
<dbReference type="STRING" id="553469.SAMN04487947_3786"/>
<dbReference type="AlphaFoldDB" id="A0A1I6IWD1"/>